<gene>
    <name evidence="1" type="ORF">FD32_GL001244</name>
</gene>
<evidence type="ECO:0000313" key="2">
    <source>
        <dbReference type="Proteomes" id="UP000051412"/>
    </source>
</evidence>
<dbReference type="EMBL" id="AZGM01000143">
    <property type="protein sequence ID" value="KRM24830.1"/>
    <property type="molecule type" value="Genomic_DNA"/>
</dbReference>
<organism evidence="1 2">
    <name type="scientific">Limosilactobacillus panis DSM 6035</name>
    <dbReference type="NCBI Taxonomy" id="1423782"/>
    <lineage>
        <taxon>Bacteria</taxon>
        <taxon>Bacillati</taxon>
        <taxon>Bacillota</taxon>
        <taxon>Bacilli</taxon>
        <taxon>Lactobacillales</taxon>
        <taxon>Lactobacillaceae</taxon>
        <taxon>Limosilactobacillus</taxon>
    </lineage>
</organism>
<reference evidence="1 2" key="1">
    <citation type="journal article" date="2015" name="Genome Announc.">
        <title>Expanding the biotechnology potential of lactobacilli through comparative genomics of 213 strains and associated genera.</title>
        <authorList>
            <person name="Sun Z."/>
            <person name="Harris H.M."/>
            <person name="McCann A."/>
            <person name="Guo C."/>
            <person name="Argimon S."/>
            <person name="Zhang W."/>
            <person name="Yang X."/>
            <person name="Jeffery I.B."/>
            <person name="Cooney J.C."/>
            <person name="Kagawa T.F."/>
            <person name="Liu W."/>
            <person name="Song Y."/>
            <person name="Salvetti E."/>
            <person name="Wrobel A."/>
            <person name="Rasinkangas P."/>
            <person name="Parkhill J."/>
            <person name="Rea M.C."/>
            <person name="O'Sullivan O."/>
            <person name="Ritari J."/>
            <person name="Douillard F.P."/>
            <person name="Paul Ross R."/>
            <person name="Yang R."/>
            <person name="Briner A.E."/>
            <person name="Felis G.E."/>
            <person name="de Vos W.M."/>
            <person name="Barrangou R."/>
            <person name="Klaenhammer T.R."/>
            <person name="Caufield P.W."/>
            <person name="Cui Y."/>
            <person name="Zhang H."/>
            <person name="O'Toole P.W."/>
        </authorList>
    </citation>
    <scope>NUCLEOTIDE SEQUENCE [LARGE SCALE GENOMIC DNA]</scope>
    <source>
        <strain evidence="1 2">DSM 6035</strain>
    </source>
</reference>
<sequence length="82" mass="9532">MDIENDRRRAVLESRRKVQQKELLEGRRKGGIDEERLALVRNLINSGQSEQQVEDFLVNIRKMTPAKTKAYYQKVFAGLGNK</sequence>
<keyword evidence="2" id="KW-1185">Reference proteome</keyword>
<accession>A0A0R1X3Q8</accession>
<name>A0A0R1X3Q8_9LACO</name>
<dbReference type="AlphaFoldDB" id="A0A0R1X3Q8"/>
<dbReference type="PATRIC" id="fig|1423782.4.peg.1299"/>
<dbReference type="Proteomes" id="UP000051412">
    <property type="component" value="Unassembled WGS sequence"/>
</dbReference>
<protein>
    <submittedName>
        <fullName evidence="1">Uncharacterized protein</fullName>
    </submittedName>
</protein>
<proteinExistence type="predicted"/>
<evidence type="ECO:0000313" key="1">
    <source>
        <dbReference type="EMBL" id="KRM24830.1"/>
    </source>
</evidence>
<comment type="caution">
    <text evidence="1">The sequence shown here is derived from an EMBL/GenBank/DDBJ whole genome shotgun (WGS) entry which is preliminary data.</text>
</comment>